<gene>
    <name evidence="1" type="ORF">VTL71DRAFT_6100</name>
</gene>
<accession>A0ABR4BZF3</accession>
<dbReference type="Proteomes" id="UP001595075">
    <property type="component" value="Unassembled WGS sequence"/>
</dbReference>
<keyword evidence="2" id="KW-1185">Reference proteome</keyword>
<evidence type="ECO:0000313" key="2">
    <source>
        <dbReference type="Proteomes" id="UP001595075"/>
    </source>
</evidence>
<comment type="caution">
    <text evidence="1">The sequence shown here is derived from an EMBL/GenBank/DDBJ whole genome shotgun (WGS) entry which is preliminary data.</text>
</comment>
<sequence>MSPRLTYPEYYPKFLEVLKQQDLPSWTTENGSDTRWKSILDDLEAKISHFLEEYKTTRGYYEKEKNAGITNDEFHSWYPVNAPGFSAAWYEVQADEGAARALGSQIYGNFGKILSDNDLGPDRIDHSNPSKQF</sequence>
<organism evidence="1 2">
    <name type="scientific">Oculimacula yallundae</name>
    <dbReference type="NCBI Taxonomy" id="86028"/>
    <lineage>
        <taxon>Eukaryota</taxon>
        <taxon>Fungi</taxon>
        <taxon>Dikarya</taxon>
        <taxon>Ascomycota</taxon>
        <taxon>Pezizomycotina</taxon>
        <taxon>Leotiomycetes</taxon>
        <taxon>Helotiales</taxon>
        <taxon>Ploettnerulaceae</taxon>
        <taxon>Oculimacula</taxon>
    </lineage>
</organism>
<proteinExistence type="predicted"/>
<name>A0ABR4BZF3_9HELO</name>
<dbReference type="EMBL" id="JAZHXI010000016">
    <property type="protein sequence ID" value="KAL2063028.1"/>
    <property type="molecule type" value="Genomic_DNA"/>
</dbReference>
<evidence type="ECO:0000313" key="1">
    <source>
        <dbReference type="EMBL" id="KAL2063028.1"/>
    </source>
</evidence>
<protein>
    <submittedName>
        <fullName evidence="1">Uncharacterized protein</fullName>
    </submittedName>
</protein>
<reference evidence="1 2" key="1">
    <citation type="journal article" date="2024" name="Commun. Biol.">
        <title>Comparative genomic analysis of thermophilic fungi reveals convergent evolutionary adaptations and gene losses.</title>
        <authorList>
            <person name="Steindorff A.S."/>
            <person name="Aguilar-Pontes M.V."/>
            <person name="Robinson A.J."/>
            <person name="Andreopoulos B."/>
            <person name="LaButti K."/>
            <person name="Kuo A."/>
            <person name="Mondo S."/>
            <person name="Riley R."/>
            <person name="Otillar R."/>
            <person name="Haridas S."/>
            <person name="Lipzen A."/>
            <person name="Grimwood J."/>
            <person name="Schmutz J."/>
            <person name="Clum A."/>
            <person name="Reid I.D."/>
            <person name="Moisan M.C."/>
            <person name="Butler G."/>
            <person name="Nguyen T.T.M."/>
            <person name="Dewar K."/>
            <person name="Conant G."/>
            <person name="Drula E."/>
            <person name="Henrissat B."/>
            <person name="Hansel C."/>
            <person name="Singer S."/>
            <person name="Hutchinson M.I."/>
            <person name="de Vries R.P."/>
            <person name="Natvig D.O."/>
            <person name="Powell A.J."/>
            <person name="Tsang A."/>
            <person name="Grigoriev I.V."/>
        </authorList>
    </citation>
    <scope>NUCLEOTIDE SEQUENCE [LARGE SCALE GENOMIC DNA]</scope>
    <source>
        <strain evidence="1 2">CBS 494.80</strain>
    </source>
</reference>